<dbReference type="EMBL" id="RYUM01000018">
    <property type="protein sequence ID" value="RYQ17838.1"/>
    <property type="molecule type" value="Genomic_DNA"/>
</dbReference>
<evidence type="ECO:0000313" key="4">
    <source>
        <dbReference type="Proteomes" id="UP000293208"/>
    </source>
</evidence>
<dbReference type="EMBL" id="RYUY01000011">
    <property type="protein sequence ID" value="RYQ37084.1"/>
    <property type="molecule type" value="Genomic_DNA"/>
</dbReference>
<gene>
    <name evidence="2" type="ORF">PG2001B_1544</name>
    <name evidence="1" type="ORF">PG2071B_1402</name>
</gene>
<organism evidence="2 4">
    <name type="scientific">Bifidobacterium pseudolongum subsp. globosum</name>
    <dbReference type="NCBI Taxonomy" id="1690"/>
    <lineage>
        <taxon>Bacteria</taxon>
        <taxon>Bacillati</taxon>
        <taxon>Actinomycetota</taxon>
        <taxon>Actinomycetes</taxon>
        <taxon>Bifidobacteriales</taxon>
        <taxon>Bifidobacteriaceae</taxon>
        <taxon>Bifidobacterium</taxon>
    </lineage>
</organism>
<sequence length="109" mass="13152">MCIIFIKLVSQMEHYLTIWFNTGNLYFLNSSFTRKSFYRKTIPIIKNFTFVRIFKTMQINNSVFQIFPYSMVQCCIFHLNLIKAISFHYFYKVLIIVLFYKNVNIIMGS</sequence>
<accession>A0A4Q5AUM4</accession>
<proteinExistence type="predicted"/>
<dbReference type="Proteomes" id="UP000293208">
    <property type="component" value="Unassembled WGS sequence"/>
</dbReference>
<protein>
    <submittedName>
        <fullName evidence="2">Uncharacterized protein</fullName>
    </submittedName>
</protein>
<dbReference type="Proteomes" id="UP000291187">
    <property type="component" value="Unassembled WGS sequence"/>
</dbReference>
<reference evidence="3 4" key="1">
    <citation type="submission" date="2018-12" db="EMBL/GenBank/DDBJ databases">
        <title>Unveiling genomic diversity among members of the Bifidobacterium pseudolongum species, a widely distributed gut commensal of the animal kingdom.</title>
        <authorList>
            <person name="Lugli G.A."/>
            <person name="Duranti S."/>
            <person name="Albert K."/>
            <person name="Mancabelli L."/>
            <person name="Napoli S."/>
            <person name="Viappiani A."/>
            <person name="Anzalone R."/>
            <person name="Longhi G."/>
            <person name="Milani C."/>
            <person name="Turroni F."/>
            <person name="Alessandri G."/>
            <person name="Sela D.A."/>
            <person name="Van Sinderen D."/>
            <person name="Ventura M."/>
        </authorList>
    </citation>
    <scope>NUCLEOTIDE SEQUENCE [LARGE SCALE GENOMIC DNA]</scope>
    <source>
        <strain evidence="2 4">2001B</strain>
        <strain evidence="1 3">2071B</strain>
    </source>
</reference>
<dbReference type="AlphaFoldDB" id="A0A4Q5AUM4"/>
<comment type="caution">
    <text evidence="2">The sequence shown here is derived from an EMBL/GenBank/DDBJ whole genome shotgun (WGS) entry which is preliminary data.</text>
</comment>
<evidence type="ECO:0000313" key="2">
    <source>
        <dbReference type="EMBL" id="RYQ37084.1"/>
    </source>
</evidence>
<name>A0A4Q5AUM4_9BIFI</name>
<evidence type="ECO:0000313" key="1">
    <source>
        <dbReference type="EMBL" id="RYQ17838.1"/>
    </source>
</evidence>
<evidence type="ECO:0000313" key="3">
    <source>
        <dbReference type="Proteomes" id="UP000291187"/>
    </source>
</evidence>